<protein>
    <recommendedName>
        <fullName evidence="4">Lipoprotein</fullName>
    </recommendedName>
</protein>
<evidence type="ECO:0000256" key="1">
    <source>
        <dbReference type="SAM" id="MobiDB-lite"/>
    </source>
</evidence>
<reference evidence="2 3" key="1">
    <citation type="submission" date="2013-12" db="EMBL/GenBank/DDBJ databases">
        <title>Interactions Between Genome Architecture and Virulence Genes in Pseudomonas syringae, strain CC1557 as a model.</title>
        <authorList>
            <person name="Baltrus D."/>
            <person name="Hockett K."/>
            <person name="Karlsrud E."/>
            <person name="Dougherty K."/>
            <person name="Nishimura M."/>
        </authorList>
    </citation>
    <scope>NUCLEOTIDE SEQUENCE [LARGE SCALE GENOMIC DNA]</scope>
    <source>
        <strain evidence="2 3">CC1557</strain>
    </source>
</reference>
<dbReference type="AlphaFoldDB" id="W0MW06"/>
<organism evidence="2 3">
    <name type="scientific">Pseudomonas syringae CC1557</name>
    <dbReference type="NCBI Taxonomy" id="1357279"/>
    <lineage>
        <taxon>Bacteria</taxon>
        <taxon>Pseudomonadati</taxon>
        <taxon>Pseudomonadota</taxon>
        <taxon>Gammaproteobacteria</taxon>
        <taxon>Pseudomonadales</taxon>
        <taxon>Pseudomonadaceae</taxon>
        <taxon>Pseudomonas</taxon>
        <taxon>Pseudomonas syringae</taxon>
    </lineage>
</organism>
<gene>
    <name evidence="2" type="ORF">N018_12380</name>
</gene>
<dbReference type="EMBL" id="CP007014">
    <property type="protein sequence ID" value="AHG40991.1"/>
    <property type="molecule type" value="Genomic_DNA"/>
</dbReference>
<dbReference type="KEGG" id="psyr:N018_12380"/>
<accession>W0MW06</accession>
<sequence length="245" mass="27417">MLLSACGQPDNNGRDNVRNNMPPIHFDQTVELILEGGNSARETYQNTLRNCRAAGMQTRELTEHDAALVGITRYEGWFEPNREVIRERSWEVANDGPAGTCLFRLKMSGLQETTTAEHYEQLDLATGERNVQPSTPDALLRLPIGKDEEQTSAGFEGPQRKTVFGQPCNEWLNRSSGFRQCVWAAGTEWGFTSTGLNDYRPRRDFIVLEQMPLNDQGFKVTTSTITIGKAFDPSTLKTPSSGDRN</sequence>
<proteinExistence type="predicted"/>
<name>W0MW06_PSESX</name>
<evidence type="ECO:0000313" key="2">
    <source>
        <dbReference type="EMBL" id="AHG40991.1"/>
    </source>
</evidence>
<dbReference type="HOGENOM" id="CLU_1065222_0_0_6"/>
<evidence type="ECO:0008006" key="4">
    <source>
        <dbReference type="Google" id="ProtNLM"/>
    </source>
</evidence>
<feature type="region of interest" description="Disordered" evidence="1">
    <location>
        <begin position="1"/>
        <end position="22"/>
    </location>
</feature>
<dbReference type="eggNOG" id="ENOG5033EKI">
    <property type="taxonomic scope" value="Bacteria"/>
</dbReference>
<evidence type="ECO:0000313" key="3">
    <source>
        <dbReference type="Proteomes" id="UP000019089"/>
    </source>
</evidence>
<dbReference type="Proteomes" id="UP000019089">
    <property type="component" value="Chromosome"/>
</dbReference>